<dbReference type="WBParaSite" id="ES5_v2.g12281.t1">
    <property type="protein sequence ID" value="ES5_v2.g12281.t1"/>
    <property type="gene ID" value="ES5_v2.g12281"/>
</dbReference>
<sequence length="211" mass="24337">MVIGWFDAFRENGAPTWYGENPTPVVMDLQIAAILSLFIVPTLAYLTIFPGIRHYKFISTFTFLLSMSVGAIILVSIHYPSWHSGKVDINSPFKAFNNRRLNATLGVKIGLNYLNITLTNKNSNQFTLFALLSEKDHENNLKYNERFVFSDVNAMEQELENALHKGLPYPILKVIEYLSVDRAGFVWGRRYRLAGYYTFVILWYEHFTSSF</sequence>
<reference evidence="2" key="1">
    <citation type="submission" date="2022-11" db="UniProtKB">
        <authorList>
            <consortium name="WormBaseParasite"/>
        </authorList>
    </citation>
    <scope>IDENTIFICATION</scope>
</reference>
<organism evidence="1 2">
    <name type="scientific">Panagrolaimus sp. ES5</name>
    <dbReference type="NCBI Taxonomy" id="591445"/>
    <lineage>
        <taxon>Eukaryota</taxon>
        <taxon>Metazoa</taxon>
        <taxon>Ecdysozoa</taxon>
        <taxon>Nematoda</taxon>
        <taxon>Chromadorea</taxon>
        <taxon>Rhabditida</taxon>
        <taxon>Tylenchina</taxon>
        <taxon>Panagrolaimomorpha</taxon>
        <taxon>Panagrolaimoidea</taxon>
        <taxon>Panagrolaimidae</taxon>
        <taxon>Panagrolaimus</taxon>
    </lineage>
</organism>
<name>A0AC34F5B8_9BILA</name>
<accession>A0AC34F5B8</accession>
<proteinExistence type="predicted"/>
<protein>
    <submittedName>
        <fullName evidence="2">Uncharacterized protein</fullName>
    </submittedName>
</protein>
<evidence type="ECO:0000313" key="1">
    <source>
        <dbReference type="Proteomes" id="UP000887579"/>
    </source>
</evidence>
<evidence type="ECO:0000313" key="2">
    <source>
        <dbReference type="WBParaSite" id="ES5_v2.g12281.t1"/>
    </source>
</evidence>
<dbReference type="Proteomes" id="UP000887579">
    <property type="component" value="Unplaced"/>
</dbReference>